<dbReference type="EMBL" id="GGEC01059389">
    <property type="protein sequence ID" value="MBX39873.1"/>
    <property type="molecule type" value="Transcribed_RNA"/>
</dbReference>
<sequence>MNQSVRNIEGSKMQPVVASSSELASHFLKFQSIVSFL</sequence>
<name>A0A2P2NBN2_RHIMU</name>
<protein>
    <submittedName>
        <fullName evidence="1">Uncharacterized protein</fullName>
    </submittedName>
</protein>
<evidence type="ECO:0000313" key="1">
    <source>
        <dbReference type="EMBL" id="MBX39873.1"/>
    </source>
</evidence>
<organism evidence="1">
    <name type="scientific">Rhizophora mucronata</name>
    <name type="common">Asiatic mangrove</name>
    <dbReference type="NCBI Taxonomy" id="61149"/>
    <lineage>
        <taxon>Eukaryota</taxon>
        <taxon>Viridiplantae</taxon>
        <taxon>Streptophyta</taxon>
        <taxon>Embryophyta</taxon>
        <taxon>Tracheophyta</taxon>
        <taxon>Spermatophyta</taxon>
        <taxon>Magnoliopsida</taxon>
        <taxon>eudicotyledons</taxon>
        <taxon>Gunneridae</taxon>
        <taxon>Pentapetalae</taxon>
        <taxon>rosids</taxon>
        <taxon>fabids</taxon>
        <taxon>Malpighiales</taxon>
        <taxon>Rhizophoraceae</taxon>
        <taxon>Rhizophora</taxon>
    </lineage>
</organism>
<proteinExistence type="predicted"/>
<reference evidence="1" key="1">
    <citation type="submission" date="2018-02" db="EMBL/GenBank/DDBJ databases">
        <title>Rhizophora mucronata_Transcriptome.</title>
        <authorList>
            <person name="Meera S.P."/>
            <person name="Sreeshan A."/>
            <person name="Augustine A."/>
        </authorList>
    </citation>
    <scope>NUCLEOTIDE SEQUENCE</scope>
    <source>
        <tissue evidence="1">Leaf</tissue>
    </source>
</reference>
<accession>A0A2P2NBN2</accession>
<dbReference type="AlphaFoldDB" id="A0A2P2NBN2"/>